<organism evidence="2 4">
    <name type="scientific">Adineta steineri</name>
    <dbReference type="NCBI Taxonomy" id="433720"/>
    <lineage>
        <taxon>Eukaryota</taxon>
        <taxon>Metazoa</taxon>
        <taxon>Spiralia</taxon>
        <taxon>Gnathifera</taxon>
        <taxon>Rotifera</taxon>
        <taxon>Eurotatoria</taxon>
        <taxon>Bdelloidea</taxon>
        <taxon>Adinetida</taxon>
        <taxon>Adinetidae</taxon>
        <taxon>Adineta</taxon>
    </lineage>
</organism>
<keyword evidence="1" id="KW-0732">Signal</keyword>
<reference evidence="2" key="1">
    <citation type="submission" date="2021-02" db="EMBL/GenBank/DDBJ databases">
        <authorList>
            <person name="Nowell W R."/>
        </authorList>
    </citation>
    <scope>NUCLEOTIDE SEQUENCE</scope>
</reference>
<name>A0A815HXT8_9BILA</name>
<dbReference type="EMBL" id="CAJNON010000702">
    <property type="protein sequence ID" value="CAF1358469.1"/>
    <property type="molecule type" value="Genomic_DNA"/>
</dbReference>
<evidence type="ECO:0000313" key="4">
    <source>
        <dbReference type="Proteomes" id="UP000663891"/>
    </source>
</evidence>
<evidence type="ECO:0000313" key="2">
    <source>
        <dbReference type="EMBL" id="CAF1358469.1"/>
    </source>
</evidence>
<proteinExistence type="predicted"/>
<evidence type="ECO:0000313" key="3">
    <source>
        <dbReference type="EMBL" id="CAF3922826.1"/>
    </source>
</evidence>
<accession>A0A815HXT8</accession>
<dbReference type="Proteomes" id="UP000663881">
    <property type="component" value="Unassembled WGS sequence"/>
</dbReference>
<dbReference type="OrthoDB" id="9990541at2759"/>
<feature type="signal peptide" evidence="1">
    <location>
        <begin position="1"/>
        <end position="20"/>
    </location>
</feature>
<comment type="caution">
    <text evidence="2">The sequence shown here is derived from an EMBL/GenBank/DDBJ whole genome shotgun (WGS) entry which is preliminary data.</text>
</comment>
<evidence type="ECO:0000256" key="1">
    <source>
        <dbReference type="SAM" id="SignalP"/>
    </source>
</evidence>
<feature type="chain" id="PRO_5036227763" evidence="1">
    <location>
        <begin position="21"/>
        <end position="203"/>
    </location>
</feature>
<dbReference type="EMBL" id="CAJOAY010002120">
    <property type="protein sequence ID" value="CAF3922826.1"/>
    <property type="molecule type" value="Genomic_DNA"/>
</dbReference>
<gene>
    <name evidence="3" type="ORF">OKA104_LOCUS25372</name>
    <name evidence="2" type="ORF">VCS650_LOCUS34171</name>
</gene>
<protein>
    <submittedName>
        <fullName evidence="2">Uncharacterized protein</fullName>
    </submittedName>
</protein>
<sequence length="203" mass="24108">MSMYLSIILLQCLFIVSIESRRNLRDYVVSHEYSSGLRREEFSVYDETENNVLCRLETLGYGNNRLSNLISYPSYQTIGSIRNVWSPFLYQSYFNVFDDQLNQWMPGQITQRYRPQGFRFTIGYGGHIYTMENKVGSSIIDVKDELRPNYILTRFYQTNLNPLFKSFKYDIQVYRDDLPDPIYILALYALDTVTYQKKYNVTQ</sequence>
<dbReference type="Proteomes" id="UP000663891">
    <property type="component" value="Unassembled WGS sequence"/>
</dbReference>
<dbReference type="AlphaFoldDB" id="A0A815HXT8"/>